<protein>
    <submittedName>
        <fullName evidence="1">Uncharacterized protein</fullName>
    </submittedName>
</protein>
<gene>
    <name evidence="1" type="ORF">C943_00261</name>
</gene>
<dbReference type="PANTHER" id="PTHR37691">
    <property type="entry name" value="BLR3518 PROTEIN"/>
    <property type="match status" value="1"/>
</dbReference>
<name>M7XDN1_9BACT</name>
<sequence length="199" mass="22120">MRGIVFWVLFRTQPNAKPMLRPTDTLIATFFLCLLAISGKSQTAQFPIVKGFGGIYEIPEATERPDPNGKFKIVIDLASPADDPKQINRMVDNIARMINLHGIGGVKHEHIQVKVAVHGGAVFSILGDAYYEKLYGCKNPNLPVYEALKDAGVEFYICGQSLIARNMKPADMWQGAEIALSMLTTLTKYVPQGYMLLRF</sequence>
<reference evidence="1" key="1">
    <citation type="submission" date="2013-01" db="EMBL/GenBank/DDBJ databases">
        <title>Genome assembly of Mariniradius saccharolyticus AK6.</title>
        <authorList>
            <person name="Vaidya B."/>
            <person name="Khatri I."/>
            <person name="Tanuku N.R.S."/>
            <person name="Subramanian S."/>
            <person name="Pinnaka A."/>
        </authorList>
    </citation>
    <scope>NUCLEOTIDE SEQUENCE [LARGE SCALE GENOMIC DNA]</scope>
    <source>
        <strain evidence="1">AK6</strain>
    </source>
</reference>
<organism evidence="1 2">
    <name type="scientific">Mariniradius saccharolyticus AK6</name>
    <dbReference type="NCBI Taxonomy" id="1239962"/>
    <lineage>
        <taxon>Bacteria</taxon>
        <taxon>Pseudomonadati</taxon>
        <taxon>Bacteroidota</taxon>
        <taxon>Cytophagia</taxon>
        <taxon>Cytophagales</taxon>
        <taxon>Cyclobacteriaceae</taxon>
        <taxon>Mariniradius</taxon>
    </lineage>
</organism>
<keyword evidence="2" id="KW-1185">Reference proteome</keyword>
<dbReference type="Proteomes" id="UP000010953">
    <property type="component" value="Unassembled WGS sequence"/>
</dbReference>
<evidence type="ECO:0000313" key="2">
    <source>
        <dbReference type="Proteomes" id="UP000010953"/>
    </source>
</evidence>
<dbReference type="SUPFAM" id="SSF75169">
    <property type="entry name" value="DsrEFH-like"/>
    <property type="match status" value="1"/>
</dbReference>
<dbReference type="AlphaFoldDB" id="M7XDN1"/>
<accession>M7XDN1</accession>
<proteinExistence type="predicted"/>
<dbReference type="InParanoid" id="M7XDN1"/>
<dbReference type="PANTHER" id="PTHR37691:SF1">
    <property type="entry name" value="BLR3518 PROTEIN"/>
    <property type="match status" value="1"/>
</dbReference>
<dbReference type="STRING" id="1239962.C943_00261"/>
<dbReference type="Gene3D" id="3.40.1260.10">
    <property type="entry name" value="DsrEFH-like"/>
    <property type="match status" value="1"/>
</dbReference>
<dbReference type="Pfam" id="PF02635">
    <property type="entry name" value="DsrE"/>
    <property type="match status" value="1"/>
</dbReference>
<dbReference type="EMBL" id="AMZY02000010">
    <property type="protein sequence ID" value="EMS32984.1"/>
    <property type="molecule type" value="Genomic_DNA"/>
</dbReference>
<dbReference type="InterPro" id="IPR003787">
    <property type="entry name" value="Sulphur_relay_DsrE/F-like"/>
</dbReference>
<dbReference type="InterPro" id="IPR027396">
    <property type="entry name" value="DsrEFH-like"/>
</dbReference>
<evidence type="ECO:0000313" key="1">
    <source>
        <dbReference type="EMBL" id="EMS32984.1"/>
    </source>
</evidence>
<dbReference type="eggNOG" id="COG1416">
    <property type="taxonomic scope" value="Bacteria"/>
</dbReference>
<comment type="caution">
    <text evidence="1">The sequence shown here is derived from an EMBL/GenBank/DDBJ whole genome shotgun (WGS) entry which is preliminary data.</text>
</comment>